<dbReference type="Pfam" id="PF13692">
    <property type="entry name" value="Glyco_trans_1_4"/>
    <property type="match status" value="1"/>
</dbReference>
<dbReference type="Pfam" id="PF13439">
    <property type="entry name" value="Glyco_transf_4"/>
    <property type="match status" value="1"/>
</dbReference>
<reference evidence="2 3" key="1">
    <citation type="submission" date="2020-08" db="EMBL/GenBank/DDBJ databases">
        <title>Genomic Encyclopedia of Type Strains, Phase III (KMG-III): the genomes of soil and plant-associated and newly described type strains.</title>
        <authorList>
            <person name="Whitman W."/>
        </authorList>
    </citation>
    <scope>NUCLEOTIDE SEQUENCE [LARGE SCALE GENOMIC DNA]</scope>
    <source>
        <strain evidence="2 3">CECT 8571</strain>
    </source>
</reference>
<dbReference type="EMBL" id="JACHXZ010000005">
    <property type="protein sequence ID" value="MBB3170092.1"/>
    <property type="molecule type" value="Genomic_DNA"/>
</dbReference>
<keyword evidence="2" id="KW-0808">Transferase</keyword>
<evidence type="ECO:0000313" key="3">
    <source>
        <dbReference type="Proteomes" id="UP000559987"/>
    </source>
</evidence>
<dbReference type="SUPFAM" id="SSF53756">
    <property type="entry name" value="UDP-Glycosyltransferase/glycogen phosphorylase"/>
    <property type="match status" value="1"/>
</dbReference>
<comment type="caution">
    <text evidence="2">The sequence shown here is derived from an EMBL/GenBank/DDBJ whole genome shotgun (WGS) entry which is preliminary data.</text>
</comment>
<dbReference type="GO" id="GO:0016757">
    <property type="term" value="F:glycosyltransferase activity"/>
    <property type="evidence" value="ECO:0007669"/>
    <property type="project" value="UniProtKB-ARBA"/>
</dbReference>
<dbReference type="AlphaFoldDB" id="A0A839UQH5"/>
<organism evidence="2 3">
    <name type="scientific">Simiduia aestuariiviva</name>
    <dbReference type="NCBI Taxonomy" id="1510459"/>
    <lineage>
        <taxon>Bacteria</taxon>
        <taxon>Pseudomonadati</taxon>
        <taxon>Pseudomonadota</taxon>
        <taxon>Gammaproteobacteria</taxon>
        <taxon>Cellvibrionales</taxon>
        <taxon>Cellvibrionaceae</taxon>
        <taxon>Simiduia</taxon>
    </lineage>
</organism>
<dbReference type="CDD" id="cd03801">
    <property type="entry name" value="GT4_PimA-like"/>
    <property type="match status" value="1"/>
</dbReference>
<keyword evidence="3" id="KW-1185">Reference proteome</keyword>
<dbReference type="RefSeq" id="WP_183911588.1">
    <property type="nucleotide sequence ID" value="NZ_JACHXZ010000005.1"/>
</dbReference>
<dbReference type="PANTHER" id="PTHR12526:SF630">
    <property type="entry name" value="GLYCOSYLTRANSFERASE"/>
    <property type="match status" value="1"/>
</dbReference>
<dbReference type="Gene3D" id="3.40.50.2000">
    <property type="entry name" value="Glycogen Phosphorylase B"/>
    <property type="match status" value="2"/>
</dbReference>
<feature type="domain" description="Glycosyltransferase subfamily 4-like N-terminal" evidence="1">
    <location>
        <begin position="16"/>
        <end position="169"/>
    </location>
</feature>
<sequence length="377" mass="41645">MNIVILVDALHSIAAGSERQIYKLVSGLCQQGHRVKLVVLRHTPFTETLTSFPCPIVDLDIHHVARPKTLQTLLRFRRQLIQDQVDVLHAWLPESCLLAPLLLKHARLKVITSRRDMGLIYRGKPAWLYRMVRRRTDTVISNSRAVAQHVSQQERLPATQSKVIYNGLDDFTPSATGTQPIFNDTNAIKLILVANIKPVKRTLDAVNAVAALHAQGIAVELALVGEPQDSAYVASIHNHIAAQQLASHIHWLGSVNEPRQLLSQADIGLLVSESEGLSNTLMEYMQAGLPVVATRVGGNPELIQHQHNGMLIEKGDVAELAQAIQTLHQNPTLKTQFSERNKARIAADFTMANMIAKHLAAYDQAPADSVRTEKAPC</sequence>
<dbReference type="PANTHER" id="PTHR12526">
    <property type="entry name" value="GLYCOSYLTRANSFERASE"/>
    <property type="match status" value="1"/>
</dbReference>
<dbReference type="Proteomes" id="UP000559987">
    <property type="component" value="Unassembled WGS sequence"/>
</dbReference>
<evidence type="ECO:0000313" key="2">
    <source>
        <dbReference type="EMBL" id="MBB3170092.1"/>
    </source>
</evidence>
<protein>
    <submittedName>
        <fullName evidence="2">Glycosyltransferase involved in cell wall biosynthesis</fullName>
    </submittedName>
</protein>
<evidence type="ECO:0000259" key="1">
    <source>
        <dbReference type="Pfam" id="PF13439"/>
    </source>
</evidence>
<accession>A0A839UQH5</accession>
<dbReference type="InterPro" id="IPR028098">
    <property type="entry name" value="Glyco_trans_4-like_N"/>
</dbReference>
<gene>
    <name evidence="2" type="ORF">FHS30_003309</name>
</gene>
<name>A0A839UQH5_9GAMM</name>
<proteinExistence type="predicted"/>